<accession>A0ACC2K3P2</accession>
<comment type="caution">
    <text evidence="1">The sequence shown here is derived from an EMBL/GenBank/DDBJ whole genome shotgun (WGS) entry which is preliminary data.</text>
</comment>
<gene>
    <name evidence="1" type="ORF">MRB53_035062</name>
</gene>
<evidence type="ECO:0000313" key="1">
    <source>
        <dbReference type="EMBL" id="KAJ8615690.1"/>
    </source>
</evidence>
<name>A0ACC2K3P2_PERAE</name>
<protein>
    <submittedName>
        <fullName evidence="1">Uncharacterized protein</fullName>
    </submittedName>
</protein>
<dbReference type="Proteomes" id="UP001234297">
    <property type="component" value="Chromosome 12"/>
</dbReference>
<reference evidence="1 2" key="1">
    <citation type="journal article" date="2022" name="Hortic Res">
        <title>A haplotype resolved chromosomal level avocado genome allows analysis of novel avocado genes.</title>
        <authorList>
            <person name="Nath O."/>
            <person name="Fletcher S.J."/>
            <person name="Hayward A."/>
            <person name="Shaw L.M."/>
            <person name="Masouleh A.K."/>
            <person name="Furtado A."/>
            <person name="Henry R.J."/>
            <person name="Mitter N."/>
        </authorList>
    </citation>
    <scope>NUCLEOTIDE SEQUENCE [LARGE SCALE GENOMIC DNA]</scope>
    <source>
        <strain evidence="2">cv. Hass</strain>
    </source>
</reference>
<sequence length="150" mass="17147">MEMSNDRSFMDTNANTTFCYPHPYSRGTGNSTSSWVLDTIPGEPSSSEPRLLPPSYLSRRSSRRKHSSTGNGPAASELSRWKPSWYSPQGRGFYRLAPAPRRPRRHHAHWNRPTAGYHQQRNPSTTMAMFKVTRQDLKLELKMKGLDSHS</sequence>
<proteinExistence type="predicted"/>
<keyword evidence="2" id="KW-1185">Reference proteome</keyword>
<organism evidence="1 2">
    <name type="scientific">Persea americana</name>
    <name type="common">Avocado</name>
    <dbReference type="NCBI Taxonomy" id="3435"/>
    <lineage>
        <taxon>Eukaryota</taxon>
        <taxon>Viridiplantae</taxon>
        <taxon>Streptophyta</taxon>
        <taxon>Embryophyta</taxon>
        <taxon>Tracheophyta</taxon>
        <taxon>Spermatophyta</taxon>
        <taxon>Magnoliopsida</taxon>
        <taxon>Magnoliidae</taxon>
        <taxon>Laurales</taxon>
        <taxon>Lauraceae</taxon>
        <taxon>Persea</taxon>
    </lineage>
</organism>
<evidence type="ECO:0000313" key="2">
    <source>
        <dbReference type="Proteomes" id="UP001234297"/>
    </source>
</evidence>
<dbReference type="EMBL" id="CM056820">
    <property type="protein sequence ID" value="KAJ8615690.1"/>
    <property type="molecule type" value="Genomic_DNA"/>
</dbReference>